<dbReference type="Proteomes" id="UP000027980">
    <property type="component" value="Chromosome"/>
</dbReference>
<dbReference type="GO" id="GO:0016811">
    <property type="term" value="F:hydrolase activity, acting on carbon-nitrogen (but not peptide) bonds, in linear amides"/>
    <property type="evidence" value="ECO:0007669"/>
    <property type="project" value="InterPro"/>
</dbReference>
<dbReference type="Pfam" id="PF04794">
    <property type="entry name" value="YdjC"/>
    <property type="match status" value="1"/>
</dbReference>
<sequence>MKKLIINADDFGYSRAINYGIMDCFQYGVLSSATFMANMPGAEHAADLAKQNPGLGVGVHLVLTCGEPILENHKTIVDVSGKFRKLAFYESAFNIELDEVYNEWKAQIERFLSYGLKPTHLDSHHHINTYKGIRDIFCQLAAEYNLPVRKNMELPSNLKHPDQFEYYVEQILSDESSLMGAFQEADTVEVMCHPGYLDKAVVGGSSYTYPRLDELELLMSDRVEQVLKNCKDVKLTTFESL</sequence>
<evidence type="ECO:0000256" key="1">
    <source>
        <dbReference type="ARBA" id="ARBA00001946"/>
    </source>
</evidence>
<dbReference type="OrthoDB" id="9774177at2"/>
<dbReference type="GO" id="GO:0000272">
    <property type="term" value="P:polysaccharide catabolic process"/>
    <property type="evidence" value="ECO:0007669"/>
    <property type="project" value="InterPro"/>
</dbReference>
<dbReference type="InterPro" id="IPR022948">
    <property type="entry name" value="COD_ChbG_bac"/>
</dbReference>
<keyword evidence="4" id="KW-0460">Magnesium</keyword>
<dbReference type="HOGENOM" id="CLU_064244_4_0_9"/>
<proteinExistence type="predicted"/>
<dbReference type="CDD" id="cd10803">
    <property type="entry name" value="YdjC_EF3048_like"/>
    <property type="match status" value="1"/>
</dbReference>
<dbReference type="InterPro" id="IPR011330">
    <property type="entry name" value="Glyco_hydro/deAcase_b/a-brl"/>
</dbReference>
<name>A0A075LGN4_9BACI</name>
<dbReference type="GeneID" id="34221947"/>
<evidence type="ECO:0000256" key="3">
    <source>
        <dbReference type="ARBA" id="ARBA00022801"/>
    </source>
</evidence>
<organism evidence="6 7">
    <name type="scientific">Terribacillus saccharophilus</name>
    <dbReference type="NCBI Taxonomy" id="361277"/>
    <lineage>
        <taxon>Bacteria</taxon>
        <taxon>Bacillati</taxon>
        <taxon>Bacillota</taxon>
        <taxon>Bacilli</taxon>
        <taxon>Bacillales</taxon>
        <taxon>Bacillaceae</taxon>
        <taxon>Terribacillus</taxon>
    </lineage>
</organism>
<keyword evidence="5" id="KW-0119">Carbohydrate metabolism</keyword>
<dbReference type="PANTHER" id="PTHR31609">
    <property type="entry name" value="YDJC DEACETYLASE FAMILY MEMBER"/>
    <property type="match status" value="1"/>
</dbReference>
<keyword evidence="3" id="KW-0378">Hydrolase</keyword>
<dbReference type="NCBIfam" id="NF002559">
    <property type="entry name" value="PRK02134.1"/>
    <property type="match status" value="1"/>
</dbReference>
<gene>
    <name evidence="6" type="ORF">GZ22_03555</name>
</gene>
<dbReference type="SUPFAM" id="SSF88713">
    <property type="entry name" value="Glycoside hydrolase/deacetylase"/>
    <property type="match status" value="1"/>
</dbReference>
<dbReference type="GO" id="GO:0046872">
    <property type="term" value="F:metal ion binding"/>
    <property type="evidence" value="ECO:0007669"/>
    <property type="project" value="UniProtKB-KW"/>
</dbReference>
<dbReference type="EMBL" id="CP008876">
    <property type="protein sequence ID" value="AIF65810.1"/>
    <property type="molecule type" value="Genomic_DNA"/>
</dbReference>
<evidence type="ECO:0000313" key="7">
    <source>
        <dbReference type="Proteomes" id="UP000027980"/>
    </source>
</evidence>
<dbReference type="GO" id="GO:0019213">
    <property type="term" value="F:deacetylase activity"/>
    <property type="evidence" value="ECO:0007669"/>
    <property type="project" value="TreeGrafter"/>
</dbReference>
<keyword evidence="2" id="KW-0479">Metal-binding</keyword>
<evidence type="ECO:0000256" key="4">
    <source>
        <dbReference type="ARBA" id="ARBA00022842"/>
    </source>
</evidence>
<evidence type="ECO:0000256" key="5">
    <source>
        <dbReference type="ARBA" id="ARBA00023277"/>
    </source>
</evidence>
<dbReference type="RefSeq" id="WP_038558662.1">
    <property type="nucleotide sequence ID" value="NZ_CP008876.1"/>
</dbReference>
<dbReference type="AlphaFoldDB" id="A0A075LGN4"/>
<evidence type="ECO:0000313" key="6">
    <source>
        <dbReference type="EMBL" id="AIF65810.1"/>
    </source>
</evidence>
<protein>
    <submittedName>
        <fullName evidence="6">Polysaccharide deacetylase</fullName>
    </submittedName>
</protein>
<evidence type="ECO:0000256" key="2">
    <source>
        <dbReference type="ARBA" id="ARBA00022723"/>
    </source>
</evidence>
<dbReference type="KEGG" id="tap:GZ22_03555"/>
<reference evidence="6 7" key="1">
    <citation type="submission" date="2014-07" db="EMBL/GenBank/DDBJ databases">
        <title>Complete genome sequence of a moderately halophilic bacterium Terribacillus aidingensis MP602, isolated from Cryptomeria fortunei in Tianmu mountain in China.</title>
        <authorList>
            <person name="Wang Y."/>
            <person name="Lu P."/>
            <person name="Zhang L."/>
        </authorList>
    </citation>
    <scope>NUCLEOTIDE SEQUENCE [LARGE SCALE GENOMIC DNA]</scope>
    <source>
        <strain evidence="6 7">MP602</strain>
    </source>
</reference>
<accession>A0A075LGN4</accession>
<dbReference type="InterPro" id="IPR006879">
    <property type="entry name" value="YdjC-like"/>
</dbReference>
<comment type="cofactor">
    <cofactor evidence="1">
        <name>Mg(2+)</name>
        <dbReference type="ChEBI" id="CHEBI:18420"/>
    </cofactor>
</comment>
<dbReference type="PANTHER" id="PTHR31609:SF1">
    <property type="entry name" value="CARBOHYDRATE DEACETYLASE"/>
    <property type="match status" value="1"/>
</dbReference>
<dbReference type="Gene3D" id="3.20.20.370">
    <property type="entry name" value="Glycoside hydrolase/deacetylase"/>
    <property type="match status" value="1"/>
</dbReference>